<name>A0AB34J9P4_PRYPA</name>
<accession>A0AB34J9P4</accession>
<reference evidence="2 3" key="1">
    <citation type="journal article" date="2024" name="Science">
        <title>Giant polyketide synthase enzymes in the biosynthesis of giant marine polyether toxins.</title>
        <authorList>
            <person name="Fallon T.R."/>
            <person name="Shende V.V."/>
            <person name="Wierzbicki I.H."/>
            <person name="Pendleton A.L."/>
            <person name="Watervoot N.F."/>
            <person name="Auber R.P."/>
            <person name="Gonzalez D.J."/>
            <person name="Wisecaver J.H."/>
            <person name="Moore B.S."/>
        </authorList>
    </citation>
    <scope>NUCLEOTIDE SEQUENCE [LARGE SCALE GENOMIC DNA]</scope>
    <source>
        <strain evidence="2 3">12B1</strain>
    </source>
</reference>
<evidence type="ECO:0000256" key="1">
    <source>
        <dbReference type="SAM" id="MobiDB-lite"/>
    </source>
</evidence>
<dbReference type="EMBL" id="JBGBPQ010000011">
    <property type="protein sequence ID" value="KAL1515274.1"/>
    <property type="molecule type" value="Genomic_DNA"/>
</dbReference>
<organism evidence="2 3">
    <name type="scientific">Prymnesium parvum</name>
    <name type="common">Toxic golden alga</name>
    <dbReference type="NCBI Taxonomy" id="97485"/>
    <lineage>
        <taxon>Eukaryota</taxon>
        <taxon>Haptista</taxon>
        <taxon>Haptophyta</taxon>
        <taxon>Prymnesiophyceae</taxon>
        <taxon>Prymnesiales</taxon>
        <taxon>Prymnesiaceae</taxon>
        <taxon>Prymnesium</taxon>
    </lineage>
</organism>
<sequence>MVPTQGRPAAHRMSSFLALEPPPAPPLPAPAAPPPAAPALHSLARVGPIDPSADYMELLLELWHAAQPPHPPLPSRSSQALWDAVRAELPLLSRATPPPAAAPAAAAPSAPRISEVAFFSSGCVSMWFFTARDGSLRRKSRAKANCAALLDSLASRGDRRAGGVLALALFQPEACAVTHAAPLDAAALAALLGASAPSAARRHSLRALLRYTKPRGEHDAVLRFDWREKICGWELRRAVAPLGGGGALWARLCTHGPAASCSARERFAPPRALDECRRVCRELAARRGGRRRVVADFRLLPRDGVELVWAVFPQPAEPPPLGQLPASMPCLPPRHDAPEEPREGGRHAVRALTLNASRFFVCPSCGKLEQLALSLQPKYLPDGKEEKPPTARARSAPHRPKPQGSRPAFTPLQLREIAAREKSQLIATRWKPTRFCSECAAKFPAPPLPADDDDVAPARPKPRPQTARPRMTSNPL</sequence>
<keyword evidence="3" id="KW-1185">Reference proteome</keyword>
<proteinExistence type="predicted"/>
<evidence type="ECO:0000313" key="2">
    <source>
        <dbReference type="EMBL" id="KAL1515274.1"/>
    </source>
</evidence>
<evidence type="ECO:0000313" key="3">
    <source>
        <dbReference type="Proteomes" id="UP001515480"/>
    </source>
</evidence>
<gene>
    <name evidence="2" type="ORF">AB1Y20_001906</name>
</gene>
<comment type="caution">
    <text evidence="2">The sequence shown here is derived from an EMBL/GenBank/DDBJ whole genome shotgun (WGS) entry which is preliminary data.</text>
</comment>
<feature type="region of interest" description="Disordered" evidence="1">
    <location>
        <begin position="379"/>
        <end position="411"/>
    </location>
</feature>
<dbReference type="Proteomes" id="UP001515480">
    <property type="component" value="Unassembled WGS sequence"/>
</dbReference>
<protein>
    <submittedName>
        <fullName evidence="2">Uncharacterized protein</fullName>
    </submittedName>
</protein>
<dbReference type="AlphaFoldDB" id="A0AB34J9P4"/>
<feature type="region of interest" description="Disordered" evidence="1">
    <location>
        <begin position="441"/>
        <end position="476"/>
    </location>
</feature>